<proteinExistence type="predicted"/>
<dbReference type="Pfam" id="PF00479">
    <property type="entry name" value="G6PD_N"/>
    <property type="match status" value="1"/>
</dbReference>
<feature type="domain" description="Glucose-6-phosphate dehydrogenase NAD-binding" evidence="1">
    <location>
        <begin position="4"/>
        <end position="50"/>
    </location>
</feature>
<name>X0ZE91_9ZZZZ</name>
<comment type="caution">
    <text evidence="2">The sequence shown here is derived from an EMBL/GenBank/DDBJ whole genome shotgun (WGS) entry which is preliminary data.</text>
</comment>
<gene>
    <name evidence="2" type="ORF">S01H4_16728</name>
</gene>
<protein>
    <recommendedName>
        <fullName evidence="1">Glucose-6-phosphate dehydrogenase NAD-binding domain-containing protein</fullName>
    </recommendedName>
</protein>
<dbReference type="Gene3D" id="3.40.50.720">
    <property type="entry name" value="NAD(P)-binding Rossmann-like Domain"/>
    <property type="match status" value="1"/>
</dbReference>
<dbReference type="GO" id="GO:0050661">
    <property type="term" value="F:NADP binding"/>
    <property type="evidence" value="ECO:0007669"/>
    <property type="project" value="InterPro"/>
</dbReference>
<evidence type="ECO:0000259" key="1">
    <source>
        <dbReference type="Pfam" id="PF00479"/>
    </source>
</evidence>
<dbReference type="AlphaFoldDB" id="X0ZE91"/>
<accession>X0ZE91</accession>
<dbReference type="GO" id="GO:0006006">
    <property type="term" value="P:glucose metabolic process"/>
    <property type="evidence" value="ECO:0007669"/>
    <property type="project" value="InterPro"/>
</dbReference>
<dbReference type="InterPro" id="IPR022674">
    <property type="entry name" value="G6P_DH_NAD-bd"/>
</dbReference>
<reference evidence="2" key="1">
    <citation type="journal article" date="2014" name="Front. Microbiol.">
        <title>High frequency of phylogenetically diverse reductive dehalogenase-homologous genes in deep subseafloor sedimentary metagenomes.</title>
        <authorList>
            <person name="Kawai M."/>
            <person name="Futagami T."/>
            <person name="Toyoda A."/>
            <person name="Takaki Y."/>
            <person name="Nishi S."/>
            <person name="Hori S."/>
            <person name="Arai W."/>
            <person name="Tsubouchi T."/>
            <person name="Morono Y."/>
            <person name="Uchiyama I."/>
            <person name="Ito T."/>
            <person name="Fujiyama A."/>
            <person name="Inagaki F."/>
            <person name="Takami H."/>
        </authorList>
    </citation>
    <scope>NUCLEOTIDE SEQUENCE</scope>
    <source>
        <strain evidence="2">Expedition CK06-06</strain>
    </source>
</reference>
<dbReference type="EMBL" id="BART01007343">
    <property type="protein sequence ID" value="GAG56507.1"/>
    <property type="molecule type" value="Genomic_DNA"/>
</dbReference>
<dbReference type="InterPro" id="IPR036291">
    <property type="entry name" value="NAD(P)-bd_dom_sf"/>
</dbReference>
<dbReference type="SUPFAM" id="SSF51735">
    <property type="entry name" value="NAD(P)-binding Rossmann-fold domains"/>
    <property type="match status" value="1"/>
</dbReference>
<feature type="non-terminal residue" evidence="2">
    <location>
        <position position="1"/>
    </location>
</feature>
<evidence type="ECO:0000313" key="2">
    <source>
        <dbReference type="EMBL" id="GAG56507.1"/>
    </source>
</evidence>
<dbReference type="GO" id="GO:0016614">
    <property type="term" value="F:oxidoreductase activity, acting on CH-OH group of donors"/>
    <property type="evidence" value="ECO:0007669"/>
    <property type="project" value="InterPro"/>
</dbReference>
<sequence length="55" mass="6155">NALVVFGASGDLTHRKLLVSIFQLFTQNLLDENFYLLGCGRKKLSDGDFRIVTIP</sequence>
<organism evidence="2">
    <name type="scientific">marine sediment metagenome</name>
    <dbReference type="NCBI Taxonomy" id="412755"/>
    <lineage>
        <taxon>unclassified sequences</taxon>
        <taxon>metagenomes</taxon>
        <taxon>ecological metagenomes</taxon>
    </lineage>
</organism>